<organism evidence="1">
    <name type="scientific">Cacopsylla melanoneura</name>
    <dbReference type="NCBI Taxonomy" id="428564"/>
    <lineage>
        <taxon>Eukaryota</taxon>
        <taxon>Metazoa</taxon>
        <taxon>Ecdysozoa</taxon>
        <taxon>Arthropoda</taxon>
        <taxon>Hexapoda</taxon>
        <taxon>Insecta</taxon>
        <taxon>Pterygota</taxon>
        <taxon>Neoptera</taxon>
        <taxon>Paraneoptera</taxon>
        <taxon>Hemiptera</taxon>
        <taxon>Sternorrhyncha</taxon>
        <taxon>Psylloidea</taxon>
        <taxon>Psyllidae</taxon>
        <taxon>Psyllinae</taxon>
        <taxon>Cacopsylla</taxon>
    </lineage>
</organism>
<dbReference type="EMBL" id="HBUF01593172">
    <property type="protein sequence ID" value="CAG6773989.1"/>
    <property type="molecule type" value="Transcribed_RNA"/>
</dbReference>
<evidence type="ECO:0000313" key="1">
    <source>
        <dbReference type="EMBL" id="CAG6773989.1"/>
    </source>
</evidence>
<protein>
    <submittedName>
        <fullName evidence="1">Uncharacterized protein</fullName>
    </submittedName>
</protein>
<name>A0A8D9AW89_9HEMI</name>
<dbReference type="AlphaFoldDB" id="A0A8D9AW89"/>
<proteinExistence type="predicted"/>
<reference evidence="1" key="1">
    <citation type="submission" date="2021-05" db="EMBL/GenBank/DDBJ databases">
        <authorList>
            <person name="Alioto T."/>
            <person name="Alioto T."/>
            <person name="Gomez Garrido J."/>
        </authorList>
    </citation>
    <scope>NUCLEOTIDE SEQUENCE</scope>
</reference>
<sequence length="116" mass="13579">MGEQIRTNHQNKATKVITQNPYHPKFRVATRGNYPKFEVTTGTNHLYTKKGEQPIHQGEPYSKRRLTLGNLRETCENKPTPRRAVLEKMKNTGKFERNLIPTGMSSDRQYWTRMCD</sequence>
<accession>A0A8D9AW89</accession>